<feature type="compositionally biased region" description="Low complexity" evidence="1">
    <location>
        <begin position="51"/>
        <end position="64"/>
    </location>
</feature>
<reference evidence="3" key="1">
    <citation type="submission" date="2022-11" db="UniProtKB">
        <authorList>
            <consortium name="WormBaseParasite"/>
        </authorList>
    </citation>
    <scope>IDENTIFICATION</scope>
</reference>
<accession>A0A914CS41</accession>
<protein>
    <submittedName>
        <fullName evidence="3">Uncharacterized protein</fullName>
    </submittedName>
</protein>
<dbReference type="Proteomes" id="UP000887540">
    <property type="component" value="Unplaced"/>
</dbReference>
<sequence>MLSSATWIVAFYNRPNELPENLRKWKDKAIMKAQKMCKELRYQVLKRLNRTSRSSTETNSTTSSYQIRVNKQHSSHRRVDFINLDDEIDKIMQEAIKPIPPVRQTSKHLATSMTNQLIQLSPKTHPSNEGSIIVSLSAEIDNLPEPPSISMKEIEELNKAFNNDYESPKVATPVSNEHLLAKHKTEDNDEKIKNSMSMETENFDDVKSIDMIPDKNKAVKRTSTLDLPTVNKILRKETMDVLEKPGPQYVTDWRSIRPVGSPQVSPRWRSQSQPKEGYISKLRESFEPVQNTSVAKLKLSEDKLHEMLKSLGTKNKTNNLEDTISIHQNSARLSNIDIKTNFVNHESSYERPRSASSYYLKNSSVEKNMIV</sequence>
<evidence type="ECO:0000313" key="3">
    <source>
        <dbReference type="WBParaSite" id="ACRNAN_scaffold132.g9096.t1"/>
    </source>
</evidence>
<feature type="region of interest" description="Disordered" evidence="1">
    <location>
        <begin position="51"/>
        <end position="70"/>
    </location>
</feature>
<keyword evidence="2" id="KW-1185">Reference proteome</keyword>
<organism evidence="2 3">
    <name type="scientific">Acrobeloides nanus</name>
    <dbReference type="NCBI Taxonomy" id="290746"/>
    <lineage>
        <taxon>Eukaryota</taxon>
        <taxon>Metazoa</taxon>
        <taxon>Ecdysozoa</taxon>
        <taxon>Nematoda</taxon>
        <taxon>Chromadorea</taxon>
        <taxon>Rhabditida</taxon>
        <taxon>Tylenchina</taxon>
        <taxon>Cephalobomorpha</taxon>
        <taxon>Cephaloboidea</taxon>
        <taxon>Cephalobidae</taxon>
        <taxon>Acrobeloides</taxon>
    </lineage>
</organism>
<evidence type="ECO:0000256" key="1">
    <source>
        <dbReference type="SAM" id="MobiDB-lite"/>
    </source>
</evidence>
<proteinExistence type="predicted"/>
<dbReference type="AlphaFoldDB" id="A0A914CS41"/>
<evidence type="ECO:0000313" key="2">
    <source>
        <dbReference type="Proteomes" id="UP000887540"/>
    </source>
</evidence>
<name>A0A914CS41_9BILA</name>
<dbReference type="WBParaSite" id="ACRNAN_scaffold132.g9096.t1">
    <property type="protein sequence ID" value="ACRNAN_scaffold132.g9096.t1"/>
    <property type="gene ID" value="ACRNAN_scaffold132.g9096"/>
</dbReference>